<dbReference type="Gene3D" id="3.40.50.150">
    <property type="entry name" value="Vaccinia Virus protein VP39"/>
    <property type="match status" value="1"/>
</dbReference>
<keyword evidence="3" id="KW-1185">Reference proteome</keyword>
<sequence length="268" mass="30092">MEQEIFSAQDQYGQIRVLEDNGVRTLNFGGPDAQSSWQKSEPHVPQLEYVRAMLLVLLFNTPKQTLTLGLGAGTLNSSLHAGIAGLKQQVVELRPGVIEAAQRFFQLPQGKRMQLHQADAFEFMRSYQGKKLDVIFSDLYNADDAEGEQFSAEFLENCRRQLKVGGWLVLNCWDCHQSDEFMQLLHTHFCDVRSCLLSSGNWVVLAGTNPAINNAKALKDQEWSLSKQLGFSLSPYLGRLVSHVNIMLATPSSLESSNVMKQLYKNQP</sequence>
<dbReference type="CDD" id="cd02440">
    <property type="entry name" value="AdoMet_MTases"/>
    <property type="match status" value="1"/>
</dbReference>
<evidence type="ECO:0000313" key="3">
    <source>
        <dbReference type="Proteomes" id="UP000295058"/>
    </source>
</evidence>
<reference evidence="2 3" key="1">
    <citation type="submission" date="2019-03" db="EMBL/GenBank/DDBJ databases">
        <title>Genomic Encyclopedia of Archaeal and Bacterial Type Strains, Phase II (KMG-II): from individual species to whole genera.</title>
        <authorList>
            <person name="Goeker M."/>
        </authorList>
    </citation>
    <scope>NUCLEOTIDE SEQUENCE [LARGE SCALE GENOMIC DNA]</scope>
    <source>
        <strain evidence="2 3">DSM 15594</strain>
    </source>
</reference>
<proteinExistence type="predicted"/>
<dbReference type="Proteomes" id="UP000295058">
    <property type="component" value="Unassembled WGS sequence"/>
</dbReference>
<dbReference type="EMBL" id="SODO01000011">
    <property type="protein sequence ID" value="TDW57564.1"/>
    <property type="molecule type" value="Genomic_DNA"/>
</dbReference>
<dbReference type="SUPFAM" id="SSF53335">
    <property type="entry name" value="S-adenosyl-L-methionine-dependent methyltransferases"/>
    <property type="match status" value="1"/>
</dbReference>
<accession>A0ABY2EWI6</accession>
<dbReference type="RefSeq" id="WP_134113995.1">
    <property type="nucleotide sequence ID" value="NZ_JBLWZI010000014.1"/>
</dbReference>
<keyword evidence="1" id="KW-0620">Polyamine biosynthesis</keyword>
<evidence type="ECO:0000313" key="2">
    <source>
        <dbReference type="EMBL" id="TDW57564.1"/>
    </source>
</evidence>
<evidence type="ECO:0000256" key="1">
    <source>
        <dbReference type="ARBA" id="ARBA00023115"/>
    </source>
</evidence>
<dbReference type="Pfam" id="PF01564">
    <property type="entry name" value="Spermine_synth"/>
    <property type="match status" value="1"/>
</dbReference>
<comment type="caution">
    <text evidence="2">The sequence shown here is derived from an EMBL/GenBank/DDBJ whole genome shotgun (WGS) entry which is preliminary data.</text>
</comment>
<protein>
    <submittedName>
        <fullName evidence="2">Spermidine synthase</fullName>
    </submittedName>
</protein>
<gene>
    <name evidence="2" type="ORF">LY04_02640</name>
</gene>
<dbReference type="PANTHER" id="PTHR43317:SF1">
    <property type="entry name" value="THERMOSPERMINE SYNTHASE ACAULIS5"/>
    <property type="match status" value="1"/>
</dbReference>
<name>A0ABY2EWI6_9GAMM</name>
<dbReference type="InterPro" id="IPR029063">
    <property type="entry name" value="SAM-dependent_MTases_sf"/>
</dbReference>
<dbReference type="PANTHER" id="PTHR43317">
    <property type="entry name" value="THERMOSPERMINE SYNTHASE ACAULIS5"/>
    <property type="match status" value="1"/>
</dbReference>
<organism evidence="2 3">
    <name type="scientific">Oceanimonas baumannii</name>
    <dbReference type="NCBI Taxonomy" id="129578"/>
    <lineage>
        <taxon>Bacteria</taxon>
        <taxon>Pseudomonadati</taxon>
        <taxon>Pseudomonadota</taxon>
        <taxon>Gammaproteobacteria</taxon>
        <taxon>Aeromonadales</taxon>
        <taxon>Aeromonadaceae</taxon>
        <taxon>Oceanimonas</taxon>
    </lineage>
</organism>